<comment type="function">
    <text evidence="5 6">Structural component of flagellum, the bacterial motility apparatus. Part of the rod structure of flagellar basal body.</text>
</comment>
<keyword evidence="4 6" id="KW-0975">Bacterial flagellum</keyword>
<evidence type="ECO:0000256" key="2">
    <source>
        <dbReference type="ARBA" id="ARBA00009677"/>
    </source>
</evidence>
<comment type="subunit">
    <text evidence="6">The basal body constitutes a major portion of the flagellar organelle and consists of a number of rings mounted on a central rod.</text>
</comment>
<keyword evidence="9" id="KW-0282">Flagellum</keyword>
<evidence type="ECO:0000256" key="7">
    <source>
        <dbReference type="SAM" id="MobiDB-lite"/>
    </source>
</evidence>
<feature type="region of interest" description="Disordered" evidence="7">
    <location>
        <begin position="54"/>
        <end position="78"/>
    </location>
</feature>
<gene>
    <name evidence="9" type="ORF">E9228_000543</name>
</gene>
<dbReference type="EMBL" id="JAAOYO010000001">
    <property type="protein sequence ID" value="NII39924.1"/>
    <property type="molecule type" value="Genomic_DNA"/>
</dbReference>
<reference evidence="9 10" key="1">
    <citation type="submission" date="2020-03" db="EMBL/GenBank/DDBJ databases">
        <title>Above-ground endophytic microbial communities from plants in different locations in the United States.</title>
        <authorList>
            <person name="Frank C."/>
        </authorList>
    </citation>
    <scope>NUCLEOTIDE SEQUENCE [LARGE SCALE GENOMIC DNA]</scope>
    <source>
        <strain evidence="9 10">WW7</strain>
    </source>
</reference>
<evidence type="ECO:0000256" key="6">
    <source>
        <dbReference type="PIRNR" id="PIRNR002889"/>
    </source>
</evidence>
<dbReference type="InterPro" id="IPR001444">
    <property type="entry name" value="Flag_bb_rod_N"/>
</dbReference>
<evidence type="ECO:0000256" key="1">
    <source>
        <dbReference type="ARBA" id="ARBA00004117"/>
    </source>
</evidence>
<keyword evidence="9" id="KW-0966">Cell projection</keyword>
<sequence length="114" mass="12316">MFDSVTSAALQSALDGLSMRQRVIADNIANINTTDFRAGKVQFEDALAKSVVDGDGRTTPTVARSLEPTNTNGNNVNLDEETLSNVDTVLRYQFATQAMNSELTSVRAAMRTNS</sequence>
<dbReference type="RefSeq" id="WP_166779049.1">
    <property type="nucleotide sequence ID" value="NZ_JAAOYO010000001.1"/>
</dbReference>
<feature type="compositionally biased region" description="Polar residues" evidence="7">
    <location>
        <begin position="58"/>
        <end position="78"/>
    </location>
</feature>
<comment type="subcellular location">
    <subcellularLocation>
        <location evidence="1 6">Bacterial flagellum basal body</location>
    </subcellularLocation>
</comment>
<keyword evidence="9" id="KW-0969">Cilium</keyword>
<dbReference type="InterPro" id="IPR019776">
    <property type="entry name" value="Flagellar_basal_body_rod_CS"/>
</dbReference>
<protein>
    <recommendedName>
        <fullName evidence="3 6">Flagellar basal body rod protein FlgB</fullName>
    </recommendedName>
</protein>
<comment type="similarity">
    <text evidence="2 6">Belongs to the flagella basal body rod proteins family.</text>
</comment>
<evidence type="ECO:0000259" key="8">
    <source>
        <dbReference type="Pfam" id="PF00460"/>
    </source>
</evidence>
<evidence type="ECO:0000313" key="9">
    <source>
        <dbReference type="EMBL" id="NII39924.1"/>
    </source>
</evidence>
<dbReference type="PROSITE" id="PS00588">
    <property type="entry name" value="FLAGELLA_BB_ROD"/>
    <property type="match status" value="1"/>
</dbReference>
<dbReference type="InterPro" id="IPR006300">
    <property type="entry name" value="FlgB"/>
</dbReference>
<accession>A0ABX0T6Y3</accession>
<dbReference type="Proteomes" id="UP001318300">
    <property type="component" value="Unassembled WGS sequence"/>
</dbReference>
<proteinExistence type="inferred from homology"/>
<evidence type="ECO:0000256" key="5">
    <source>
        <dbReference type="ARBA" id="ARBA00024934"/>
    </source>
</evidence>
<name>A0ABX0T6Y3_9MICO</name>
<keyword evidence="10" id="KW-1185">Reference proteome</keyword>
<evidence type="ECO:0000256" key="4">
    <source>
        <dbReference type="ARBA" id="ARBA00023143"/>
    </source>
</evidence>
<comment type="caution">
    <text evidence="9">The sequence shown here is derived from an EMBL/GenBank/DDBJ whole genome shotgun (WGS) entry which is preliminary data.</text>
</comment>
<organism evidence="9 10">
    <name type="scientific">Curtobacterium salicis</name>
    <dbReference type="NCBI Taxonomy" id="1779862"/>
    <lineage>
        <taxon>Bacteria</taxon>
        <taxon>Bacillati</taxon>
        <taxon>Actinomycetota</taxon>
        <taxon>Actinomycetes</taxon>
        <taxon>Micrococcales</taxon>
        <taxon>Microbacteriaceae</taxon>
        <taxon>Curtobacterium</taxon>
    </lineage>
</organism>
<evidence type="ECO:0000256" key="3">
    <source>
        <dbReference type="ARBA" id="ARBA00014376"/>
    </source>
</evidence>
<evidence type="ECO:0000313" key="10">
    <source>
        <dbReference type="Proteomes" id="UP001318300"/>
    </source>
</evidence>
<feature type="domain" description="Flagellar basal body rod protein N-terminal" evidence="8">
    <location>
        <begin position="11"/>
        <end position="36"/>
    </location>
</feature>
<dbReference type="Pfam" id="PF00460">
    <property type="entry name" value="Flg_bb_rod"/>
    <property type="match status" value="1"/>
</dbReference>
<dbReference type="PIRSF" id="PIRSF002889">
    <property type="entry name" value="Rod_FlgB"/>
    <property type="match status" value="1"/>
</dbReference>